<protein>
    <submittedName>
        <fullName evidence="2">Uncharacterized protein</fullName>
    </submittedName>
</protein>
<keyword evidence="3" id="KW-1185">Reference proteome</keyword>
<dbReference type="AlphaFoldDB" id="A0A8H4RCI1"/>
<name>A0A8H4RCI1_9HELO</name>
<comment type="caution">
    <text evidence="2">The sequence shown here is derived from an EMBL/GenBank/DDBJ whole genome shotgun (WGS) entry which is preliminary data.</text>
</comment>
<feature type="region of interest" description="Disordered" evidence="1">
    <location>
        <begin position="84"/>
        <end position="103"/>
    </location>
</feature>
<feature type="region of interest" description="Disordered" evidence="1">
    <location>
        <begin position="52"/>
        <end position="77"/>
    </location>
</feature>
<sequence length="103" mass="11558">MRGLGLSAFRHHISANVECLSYSLQLFLILISNRLQKLGIHNGGSIEHRTRLTQTTKQCSRRSHSTPPTSSTFPLTLSTPFDYLTNSDTDADNADLRSARRWA</sequence>
<evidence type="ECO:0000313" key="3">
    <source>
        <dbReference type="Proteomes" id="UP000566819"/>
    </source>
</evidence>
<feature type="compositionally biased region" description="Low complexity" evidence="1">
    <location>
        <begin position="65"/>
        <end position="77"/>
    </location>
</feature>
<evidence type="ECO:0000256" key="1">
    <source>
        <dbReference type="SAM" id="MobiDB-lite"/>
    </source>
</evidence>
<proteinExistence type="predicted"/>
<feature type="compositionally biased region" description="Basic and acidic residues" evidence="1">
    <location>
        <begin position="94"/>
        <end position="103"/>
    </location>
</feature>
<evidence type="ECO:0000313" key="2">
    <source>
        <dbReference type="EMBL" id="KAF4625687.1"/>
    </source>
</evidence>
<gene>
    <name evidence="2" type="ORF">G7Y89_g12479</name>
</gene>
<dbReference type="Proteomes" id="UP000566819">
    <property type="component" value="Unassembled WGS sequence"/>
</dbReference>
<accession>A0A8H4RCI1</accession>
<organism evidence="2 3">
    <name type="scientific">Cudoniella acicularis</name>
    <dbReference type="NCBI Taxonomy" id="354080"/>
    <lineage>
        <taxon>Eukaryota</taxon>
        <taxon>Fungi</taxon>
        <taxon>Dikarya</taxon>
        <taxon>Ascomycota</taxon>
        <taxon>Pezizomycotina</taxon>
        <taxon>Leotiomycetes</taxon>
        <taxon>Helotiales</taxon>
        <taxon>Tricladiaceae</taxon>
        <taxon>Cudoniella</taxon>
    </lineage>
</organism>
<dbReference type="EMBL" id="JAAMPI010001318">
    <property type="protein sequence ID" value="KAF4625687.1"/>
    <property type="molecule type" value="Genomic_DNA"/>
</dbReference>
<reference evidence="2 3" key="1">
    <citation type="submission" date="2020-03" db="EMBL/GenBank/DDBJ databases">
        <title>Draft Genome Sequence of Cudoniella acicularis.</title>
        <authorList>
            <person name="Buettner E."/>
            <person name="Kellner H."/>
        </authorList>
    </citation>
    <scope>NUCLEOTIDE SEQUENCE [LARGE SCALE GENOMIC DNA]</scope>
    <source>
        <strain evidence="2 3">DSM 108380</strain>
    </source>
</reference>